<keyword evidence="5" id="KW-1185">Reference proteome</keyword>
<keyword evidence="1" id="KW-0808">Transferase</keyword>
<dbReference type="Gene3D" id="3.40.630.30">
    <property type="match status" value="1"/>
</dbReference>
<dbReference type="GO" id="GO:0016747">
    <property type="term" value="F:acyltransferase activity, transferring groups other than amino-acyl groups"/>
    <property type="evidence" value="ECO:0007669"/>
    <property type="project" value="InterPro"/>
</dbReference>
<dbReference type="SUPFAM" id="SSF55729">
    <property type="entry name" value="Acyl-CoA N-acyltransferases (Nat)"/>
    <property type="match status" value="1"/>
</dbReference>
<sequence length="175" mass="19281">MQYRLTNPDLAIPTNRHYRLLRLNEHYDAPLAALIRQVSAEYGLTADKGYSVADPQLDKLSQLYQTPDTGYWLLVENDGTLVGGAGFAPVPGHAGVCELQKMYLLAGARGQGLGRWLADKVLQEASLRGYHSCYLETTPLLPEALHLYQKLGFTPCPRLGNSGHDDCEITLILGL</sequence>
<dbReference type="PANTHER" id="PTHR43877:SF2">
    <property type="entry name" value="AMINOALKYLPHOSPHONATE N-ACETYLTRANSFERASE-RELATED"/>
    <property type="match status" value="1"/>
</dbReference>
<dbReference type="Proteomes" id="UP000243937">
    <property type="component" value="Chromosome"/>
</dbReference>
<evidence type="ECO:0000256" key="2">
    <source>
        <dbReference type="ARBA" id="ARBA00023315"/>
    </source>
</evidence>
<evidence type="ECO:0000259" key="3">
    <source>
        <dbReference type="PROSITE" id="PS51186"/>
    </source>
</evidence>
<evidence type="ECO:0000313" key="5">
    <source>
        <dbReference type="Proteomes" id="UP000243937"/>
    </source>
</evidence>
<dbReference type="PANTHER" id="PTHR43877">
    <property type="entry name" value="AMINOALKYLPHOSPHONATE N-ACETYLTRANSFERASE-RELATED-RELATED"/>
    <property type="match status" value="1"/>
</dbReference>
<dbReference type="Pfam" id="PF00583">
    <property type="entry name" value="Acetyltransf_1"/>
    <property type="match status" value="1"/>
</dbReference>
<dbReference type="CDD" id="cd04301">
    <property type="entry name" value="NAT_SF"/>
    <property type="match status" value="1"/>
</dbReference>
<dbReference type="InterPro" id="IPR016181">
    <property type="entry name" value="Acyl_CoA_acyltransferase"/>
</dbReference>
<name>A0A1Y0D5U6_9GAMM</name>
<dbReference type="InterPro" id="IPR050832">
    <property type="entry name" value="Bact_Acetyltransf"/>
</dbReference>
<dbReference type="RefSeq" id="WP_087036848.1">
    <property type="nucleotide sequence ID" value="NZ_CP021377.1"/>
</dbReference>
<evidence type="ECO:0000313" key="4">
    <source>
        <dbReference type="EMBL" id="ART82899.1"/>
    </source>
</evidence>
<organism evidence="4 5">
    <name type="scientific">Oceanisphaera profunda</name>
    <dbReference type="NCBI Taxonomy" id="1416627"/>
    <lineage>
        <taxon>Bacteria</taxon>
        <taxon>Pseudomonadati</taxon>
        <taxon>Pseudomonadota</taxon>
        <taxon>Gammaproteobacteria</taxon>
        <taxon>Aeromonadales</taxon>
        <taxon>Aeromonadaceae</taxon>
        <taxon>Oceanisphaera</taxon>
    </lineage>
</organism>
<reference evidence="4 5" key="1">
    <citation type="journal article" date="2014" name="Int. J. Syst. Evol. Microbiol.">
        <title>Oceanisphaera profunda sp. nov., a marine bacterium isolated from deep-sea sediment, and emended description of the genus Oceanisphaera.</title>
        <authorList>
            <person name="Xu Z."/>
            <person name="Zhang X.Y."/>
            <person name="Su H.N."/>
            <person name="Yu Z.C."/>
            <person name="Liu C."/>
            <person name="Li H."/>
            <person name="Chen X.L."/>
            <person name="Song X.Y."/>
            <person name="Xie B.B."/>
            <person name="Qin Q.L."/>
            <person name="Zhou B.C."/>
            <person name="Shi M."/>
            <person name="Huang Y."/>
            <person name="Zhang Y.Z."/>
        </authorList>
    </citation>
    <scope>NUCLEOTIDE SEQUENCE [LARGE SCALE GENOMIC DNA]</scope>
    <source>
        <strain evidence="4 5">SM1222</strain>
    </source>
</reference>
<dbReference type="AlphaFoldDB" id="A0A1Y0D5U6"/>
<dbReference type="KEGG" id="opf:CBP31_09885"/>
<proteinExistence type="predicted"/>
<protein>
    <recommendedName>
        <fullName evidence="3">N-acetyltransferase domain-containing protein</fullName>
    </recommendedName>
</protein>
<feature type="domain" description="N-acetyltransferase" evidence="3">
    <location>
        <begin position="18"/>
        <end position="175"/>
    </location>
</feature>
<dbReference type="OrthoDB" id="5419426at2"/>
<keyword evidence="2" id="KW-0012">Acyltransferase</keyword>
<evidence type="ECO:0000256" key="1">
    <source>
        <dbReference type="ARBA" id="ARBA00022679"/>
    </source>
</evidence>
<dbReference type="PROSITE" id="PS51186">
    <property type="entry name" value="GNAT"/>
    <property type="match status" value="1"/>
</dbReference>
<accession>A0A1Y0D5U6</accession>
<dbReference type="InterPro" id="IPR000182">
    <property type="entry name" value="GNAT_dom"/>
</dbReference>
<gene>
    <name evidence="4" type="ORF">CBP31_09885</name>
</gene>
<dbReference type="EMBL" id="CP021377">
    <property type="protein sequence ID" value="ART82899.1"/>
    <property type="molecule type" value="Genomic_DNA"/>
</dbReference>